<gene>
    <name evidence="1" type="ORF">C8N24_0350</name>
</gene>
<proteinExistence type="predicted"/>
<dbReference type="RefSeq" id="WP_121247350.1">
    <property type="nucleotide sequence ID" value="NZ_RBIL01000001.1"/>
</dbReference>
<name>A0A660LBY4_9ACTN</name>
<dbReference type="OrthoDB" id="214814at2"/>
<keyword evidence="2" id="KW-1185">Reference proteome</keyword>
<dbReference type="Proteomes" id="UP000278962">
    <property type="component" value="Unassembled WGS sequence"/>
</dbReference>
<accession>A0A660LBY4</accession>
<reference evidence="1 2" key="1">
    <citation type="submission" date="2018-10" db="EMBL/GenBank/DDBJ databases">
        <title>Genomic Encyclopedia of Archaeal and Bacterial Type Strains, Phase II (KMG-II): from individual species to whole genera.</title>
        <authorList>
            <person name="Goeker M."/>
        </authorList>
    </citation>
    <scope>NUCLEOTIDE SEQUENCE [LARGE SCALE GENOMIC DNA]</scope>
    <source>
        <strain evidence="1 2">DSM 14954</strain>
    </source>
</reference>
<organism evidence="1 2">
    <name type="scientific">Solirubrobacter pauli</name>
    <dbReference type="NCBI Taxonomy" id="166793"/>
    <lineage>
        <taxon>Bacteria</taxon>
        <taxon>Bacillati</taxon>
        <taxon>Actinomycetota</taxon>
        <taxon>Thermoleophilia</taxon>
        <taxon>Solirubrobacterales</taxon>
        <taxon>Solirubrobacteraceae</taxon>
        <taxon>Solirubrobacter</taxon>
    </lineage>
</organism>
<dbReference type="AlphaFoldDB" id="A0A660LBY4"/>
<protein>
    <submittedName>
        <fullName evidence="1">Uncharacterized protein</fullName>
    </submittedName>
</protein>
<sequence>MRVSVTVRDESTSGKAIVTHVLNDIPAAITLCDLIRTRVRDEVARFNADRSDPFAGLVVPEGAELATGGGYTVPGGRTIDWERQADLAIEAFGRNGFFVIVDGAQVTELDAALTLTADSEIRFVRLIALVGG</sequence>
<evidence type="ECO:0000313" key="1">
    <source>
        <dbReference type="EMBL" id="RKQ90544.1"/>
    </source>
</evidence>
<evidence type="ECO:0000313" key="2">
    <source>
        <dbReference type="Proteomes" id="UP000278962"/>
    </source>
</evidence>
<comment type="caution">
    <text evidence="1">The sequence shown here is derived from an EMBL/GenBank/DDBJ whole genome shotgun (WGS) entry which is preliminary data.</text>
</comment>
<dbReference type="EMBL" id="RBIL01000001">
    <property type="protein sequence ID" value="RKQ90544.1"/>
    <property type="molecule type" value="Genomic_DNA"/>
</dbReference>